<evidence type="ECO:0000313" key="2">
    <source>
        <dbReference type="Proteomes" id="UP000887566"/>
    </source>
</evidence>
<dbReference type="GO" id="GO:0006355">
    <property type="term" value="P:regulation of DNA-templated transcription"/>
    <property type="evidence" value="ECO:0007669"/>
    <property type="project" value="InterPro"/>
</dbReference>
<reference evidence="3" key="1">
    <citation type="submission" date="2022-11" db="UniProtKB">
        <authorList>
            <consortium name="WormBaseParasite"/>
        </authorList>
    </citation>
    <scope>IDENTIFICATION</scope>
</reference>
<feature type="domain" description="STAT transcription factor all-alpha" evidence="1">
    <location>
        <begin position="29"/>
        <end position="140"/>
    </location>
</feature>
<evidence type="ECO:0000259" key="1">
    <source>
        <dbReference type="Pfam" id="PF01017"/>
    </source>
</evidence>
<dbReference type="Proteomes" id="UP000887566">
    <property type="component" value="Unplaced"/>
</dbReference>
<evidence type="ECO:0000313" key="3">
    <source>
        <dbReference type="WBParaSite" id="PSAMB.scaffold3967size16215.g23201.t1"/>
    </source>
</evidence>
<dbReference type="GO" id="GO:0007165">
    <property type="term" value="P:signal transduction"/>
    <property type="evidence" value="ECO:0007669"/>
    <property type="project" value="InterPro"/>
</dbReference>
<sequence length="157" mass="18420">MYHLIQECRSLFNENNQMQEKLMAEWTSWRAINAELQQIQAEQRIKADSAHRDQELAQLEQKMELIGEHIHAIGAQLTAKRKGLVEKILESMHHMLQNELIVAYSHLESWKIKQKTAQIGAPFNEEEVEFDSIHKRCDAFSQYCVTYVLPSPTKNWQ</sequence>
<dbReference type="InterPro" id="IPR015988">
    <property type="entry name" value="STAT_TF_CC"/>
</dbReference>
<accession>A0A914WES9</accession>
<dbReference type="AlphaFoldDB" id="A0A914WES9"/>
<name>A0A914WES9_9BILA</name>
<dbReference type="Gene3D" id="1.20.1050.20">
    <property type="entry name" value="STAT transcription factor, all-alpha domain"/>
    <property type="match status" value="1"/>
</dbReference>
<protein>
    <submittedName>
        <fullName evidence="3">STAT transcription factor all-alpha domain-containing protein</fullName>
    </submittedName>
</protein>
<dbReference type="WBParaSite" id="PSAMB.scaffold3967size16215.g23201.t1">
    <property type="protein sequence ID" value="PSAMB.scaffold3967size16215.g23201.t1"/>
    <property type="gene ID" value="PSAMB.scaffold3967size16215.g23201"/>
</dbReference>
<keyword evidence="2" id="KW-1185">Reference proteome</keyword>
<dbReference type="InterPro" id="IPR013800">
    <property type="entry name" value="STAT_TF_alpha"/>
</dbReference>
<dbReference type="Pfam" id="PF01017">
    <property type="entry name" value="STAT_alpha"/>
    <property type="match status" value="1"/>
</dbReference>
<dbReference type="SUPFAM" id="SSF47655">
    <property type="entry name" value="STAT"/>
    <property type="match status" value="1"/>
</dbReference>
<proteinExistence type="predicted"/>
<organism evidence="2 3">
    <name type="scientific">Plectus sambesii</name>
    <dbReference type="NCBI Taxonomy" id="2011161"/>
    <lineage>
        <taxon>Eukaryota</taxon>
        <taxon>Metazoa</taxon>
        <taxon>Ecdysozoa</taxon>
        <taxon>Nematoda</taxon>
        <taxon>Chromadorea</taxon>
        <taxon>Plectida</taxon>
        <taxon>Plectina</taxon>
        <taxon>Plectoidea</taxon>
        <taxon>Plectidae</taxon>
        <taxon>Plectus</taxon>
    </lineage>
</organism>